<evidence type="ECO:0000313" key="3">
    <source>
        <dbReference type="Proteomes" id="UP000196531"/>
    </source>
</evidence>
<accession>A0A1Y5F9R0</accession>
<gene>
    <name evidence="2" type="ORF">A9Q84_07740</name>
</gene>
<comment type="caution">
    <text evidence="2">The sequence shown here is derived from an EMBL/GenBank/DDBJ whole genome shotgun (WGS) entry which is preliminary data.</text>
</comment>
<reference evidence="3" key="1">
    <citation type="journal article" date="2017" name="Proc. Natl. Acad. Sci. U.S.A.">
        <title>Simulation of Deepwater Horizon oil plume reveals substrate specialization within a complex community of hydrocarbon-degraders.</title>
        <authorList>
            <person name="Hu P."/>
            <person name="Dubinsky E.A."/>
            <person name="Probst A.J."/>
            <person name="Wang J."/>
            <person name="Sieber C.M.K."/>
            <person name="Tom L.M."/>
            <person name="Gardinali P."/>
            <person name="Banfield J.F."/>
            <person name="Atlas R.M."/>
            <person name="Andersen G.L."/>
        </authorList>
    </citation>
    <scope>NUCLEOTIDE SEQUENCE [LARGE SCALE GENOMIC DNA]</scope>
</reference>
<name>A0A1Y5F9R0_9BACT</name>
<dbReference type="EMBL" id="MAAO01000006">
    <property type="protein sequence ID" value="OUR96241.1"/>
    <property type="molecule type" value="Genomic_DNA"/>
</dbReference>
<dbReference type="PROSITE" id="PS51787">
    <property type="entry name" value="LON_N"/>
    <property type="match status" value="1"/>
</dbReference>
<dbReference type="InterPro" id="IPR003111">
    <property type="entry name" value="Lon_prtase_N"/>
</dbReference>
<dbReference type="InterPro" id="IPR015947">
    <property type="entry name" value="PUA-like_sf"/>
</dbReference>
<protein>
    <recommendedName>
        <fullName evidence="1">Lon N-terminal domain-containing protein</fullName>
    </recommendedName>
</protein>
<proteinExistence type="predicted"/>
<evidence type="ECO:0000313" key="2">
    <source>
        <dbReference type="EMBL" id="OUR96241.1"/>
    </source>
</evidence>
<dbReference type="SUPFAM" id="SSF88697">
    <property type="entry name" value="PUA domain-like"/>
    <property type="match status" value="1"/>
</dbReference>
<dbReference type="SMART" id="SM00464">
    <property type="entry name" value="LON"/>
    <property type="match status" value="1"/>
</dbReference>
<dbReference type="Gene3D" id="2.30.130.40">
    <property type="entry name" value="LON domain-like"/>
    <property type="match status" value="1"/>
</dbReference>
<feature type="domain" description="Lon N-terminal" evidence="1">
    <location>
        <begin position="40"/>
        <end position="234"/>
    </location>
</feature>
<dbReference type="AlphaFoldDB" id="A0A1Y5F9R0"/>
<organism evidence="2 3">
    <name type="scientific">Halobacteriovorax marinus</name>
    <dbReference type="NCBI Taxonomy" id="97084"/>
    <lineage>
        <taxon>Bacteria</taxon>
        <taxon>Pseudomonadati</taxon>
        <taxon>Bdellovibrionota</taxon>
        <taxon>Bacteriovoracia</taxon>
        <taxon>Bacteriovoracales</taxon>
        <taxon>Halobacteriovoraceae</taxon>
        <taxon>Halobacteriovorax</taxon>
    </lineage>
</organism>
<dbReference type="Pfam" id="PF02190">
    <property type="entry name" value="LON_substr_bdg"/>
    <property type="match status" value="1"/>
</dbReference>
<sequence>MVTPKSAHFFHKLLKKGRILISQLSIQVLLLKYDMDTFLLPVLPIPNVVFFAHTSLPVYIIEPIYVQMIKDCISENRSIAISKAQAYDHLSTQGRFKPSIICGMGKPVILEEAPDGSLKVLIKGTGRVKLLSIEQNLPYLIYKAEIYTDKKESEHFYGPQIENLKNLLDNWLELNVTDSFERESFSRSLITIYHVVDYICMFLVHDADLRQLLLENNSMFERIQLLSSLFEDPNQFEERSIVVNAIKHYEEIENTSRIAH</sequence>
<evidence type="ECO:0000259" key="1">
    <source>
        <dbReference type="PROSITE" id="PS51787"/>
    </source>
</evidence>
<dbReference type="InterPro" id="IPR046336">
    <property type="entry name" value="Lon_prtase_N_sf"/>
</dbReference>
<dbReference type="Proteomes" id="UP000196531">
    <property type="component" value="Unassembled WGS sequence"/>
</dbReference>